<keyword evidence="3" id="KW-1185">Reference proteome</keyword>
<dbReference type="AlphaFoldDB" id="A0A3S5C842"/>
<proteinExistence type="predicted"/>
<dbReference type="EMBL" id="CAAALY010269725">
    <property type="protein sequence ID" value="VEL41521.1"/>
    <property type="molecule type" value="Genomic_DNA"/>
</dbReference>
<evidence type="ECO:0000259" key="1">
    <source>
        <dbReference type="Pfam" id="PF07534"/>
    </source>
</evidence>
<evidence type="ECO:0000313" key="3">
    <source>
        <dbReference type="Proteomes" id="UP000784294"/>
    </source>
</evidence>
<sequence length="169" mass="18577">MIISKGGPWTSAKPHPRSAFGNNRAYKLIRNLPSAAEGRQWVLTFSTTRDGFSLSTFYRLCSTMNLFSVEDSTHFIFSAAVDTVDFSTSDSLAHSTFYEPSASAPTSPFGLSSSDSIQTYCFDRQTNDSLTKGDTTTSDYSCSPIAQIQPEQENLIEIGVEAHEEFDAN</sequence>
<reference evidence="2" key="1">
    <citation type="submission" date="2018-11" db="EMBL/GenBank/DDBJ databases">
        <authorList>
            <consortium name="Pathogen Informatics"/>
        </authorList>
    </citation>
    <scope>NUCLEOTIDE SEQUENCE</scope>
</reference>
<dbReference type="Proteomes" id="UP000784294">
    <property type="component" value="Unassembled WGS sequence"/>
</dbReference>
<accession>A0A3S5C842</accession>
<gene>
    <name evidence="2" type="ORF">PXEA_LOCUS34961</name>
</gene>
<dbReference type="OrthoDB" id="26679at2759"/>
<comment type="caution">
    <text evidence="2">The sequence shown here is derived from an EMBL/GenBank/DDBJ whole genome shotgun (WGS) entry which is preliminary data.</text>
</comment>
<name>A0A3S5C842_9PLAT</name>
<dbReference type="InterPro" id="IPR006571">
    <property type="entry name" value="TLDc_dom"/>
</dbReference>
<evidence type="ECO:0000313" key="2">
    <source>
        <dbReference type="EMBL" id="VEL41521.1"/>
    </source>
</evidence>
<dbReference type="Pfam" id="PF07534">
    <property type="entry name" value="TLD"/>
    <property type="match status" value="1"/>
</dbReference>
<protein>
    <recommendedName>
        <fullName evidence="1">TLDc domain-containing protein</fullName>
    </recommendedName>
</protein>
<organism evidence="2 3">
    <name type="scientific">Protopolystoma xenopodis</name>
    <dbReference type="NCBI Taxonomy" id="117903"/>
    <lineage>
        <taxon>Eukaryota</taxon>
        <taxon>Metazoa</taxon>
        <taxon>Spiralia</taxon>
        <taxon>Lophotrochozoa</taxon>
        <taxon>Platyhelminthes</taxon>
        <taxon>Monogenea</taxon>
        <taxon>Polyopisthocotylea</taxon>
        <taxon>Polystomatidea</taxon>
        <taxon>Polystomatidae</taxon>
        <taxon>Protopolystoma</taxon>
    </lineage>
</organism>
<feature type="domain" description="TLDc" evidence="1">
    <location>
        <begin position="23"/>
        <end position="64"/>
    </location>
</feature>
<feature type="non-terminal residue" evidence="2">
    <location>
        <position position="1"/>
    </location>
</feature>